<evidence type="ECO:0000256" key="9">
    <source>
        <dbReference type="ARBA" id="ARBA00023136"/>
    </source>
</evidence>
<dbReference type="InterPro" id="IPR004888">
    <property type="entry name" value="Glycoside_hydrolase_63"/>
</dbReference>
<comment type="function">
    <text evidence="14">In the context of N-glycan degradation, cleaves the distal alpha 1,2-linked glucose residue from the Glc(3)Man(9)GlcNAc(2) oligosaccharide precursor in a highly specific manner.</text>
</comment>
<dbReference type="Gene3D" id="1.50.10.10">
    <property type="match status" value="1"/>
</dbReference>
<evidence type="ECO:0000256" key="2">
    <source>
        <dbReference type="ARBA" id="ARBA00004740"/>
    </source>
</evidence>
<evidence type="ECO:0000256" key="8">
    <source>
        <dbReference type="ARBA" id="ARBA00022989"/>
    </source>
</evidence>
<keyword evidence="4" id="KW-0812">Transmembrane</keyword>
<feature type="domain" description="Band 7" evidence="18">
    <location>
        <begin position="14"/>
        <end position="124"/>
    </location>
</feature>
<dbReference type="GO" id="GO:0004573">
    <property type="term" value="F:Glc3Man9GlcNAc2 oligosaccharide glucosidase activity"/>
    <property type="evidence" value="ECO:0007669"/>
    <property type="project" value="UniProtKB-UniRule"/>
</dbReference>
<dbReference type="InterPro" id="IPR012341">
    <property type="entry name" value="6hp_glycosidase-like_sf"/>
</dbReference>
<keyword evidence="9" id="KW-0472">Membrane</keyword>
<dbReference type="AlphaFoldDB" id="A0A4Y7NLH6"/>
<evidence type="ECO:0000256" key="4">
    <source>
        <dbReference type="ARBA" id="ARBA00022692"/>
    </source>
</evidence>
<dbReference type="Gene3D" id="2.70.98.110">
    <property type="entry name" value="Glycosyl hydrolase family 63, N-terminal domain"/>
    <property type="match status" value="1"/>
</dbReference>
<dbReference type="InterPro" id="IPR008928">
    <property type="entry name" value="6-hairpin_glycosidase_sf"/>
</dbReference>
<dbReference type="FunFam" id="1.50.10.10:FF:000009">
    <property type="entry name" value="mannosyl-oligosaccharide glucosidase"/>
    <property type="match status" value="1"/>
</dbReference>
<evidence type="ECO:0000259" key="19">
    <source>
        <dbReference type="Pfam" id="PF03200"/>
    </source>
</evidence>
<evidence type="ECO:0000256" key="13">
    <source>
        <dbReference type="ARBA" id="ARBA00052596"/>
    </source>
</evidence>
<evidence type="ECO:0000256" key="7">
    <source>
        <dbReference type="ARBA" id="ARBA00022968"/>
    </source>
</evidence>
<evidence type="ECO:0000256" key="14">
    <source>
        <dbReference type="ARBA" id="ARBA00054325"/>
    </source>
</evidence>
<feature type="compositionally biased region" description="Basic and acidic residues" evidence="17">
    <location>
        <begin position="805"/>
        <end position="814"/>
    </location>
</feature>
<dbReference type="Pfam" id="PF01145">
    <property type="entry name" value="Band_7"/>
    <property type="match status" value="1"/>
</dbReference>
<dbReference type="GO" id="GO:0009311">
    <property type="term" value="P:oligosaccharide metabolic process"/>
    <property type="evidence" value="ECO:0007669"/>
    <property type="project" value="UniProtKB-UniRule"/>
</dbReference>
<keyword evidence="10" id="KW-0325">Glycoprotein</keyword>
<dbReference type="InterPro" id="IPR038518">
    <property type="entry name" value="Glyco_hydro_63N_sf"/>
</dbReference>
<proteinExistence type="evidence at transcript level"/>
<dbReference type="SUPFAM" id="SSF48208">
    <property type="entry name" value="Six-hairpin glycosidases"/>
    <property type="match status" value="1"/>
</dbReference>
<feature type="region of interest" description="Disordered" evidence="17">
    <location>
        <begin position="792"/>
        <end position="814"/>
    </location>
</feature>
<dbReference type="InterPro" id="IPR031631">
    <property type="entry name" value="Glyco_hydro_63N"/>
</dbReference>
<keyword evidence="11 16" id="KW-0326">Glycosidase</keyword>
<dbReference type="EC" id="3.2.1.106" evidence="12 16"/>
<feature type="region of interest" description="Disordered" evidence="17">
    <location>
        <begin position="233"/>
        <end position="261"/>
    </location>
</feature>
<comment type="similarity">
    <text evidence="3 16">Belongs to the glycosyl hydrolase 63 family.</text>
</comment>
<protein>
    <recommendedName>
        <fullName evidence="15 16">Mannosyl-oligosaccharide glucosidase</fullName>
        <ecNumber evidence="12 16">3.2.1.106</ecNumber>
    </recommendedName>
</protein>
<dbReference type="GO" id="GO:0006487">
    <property type="term" value="P:protein N-linked glycosylation"/>
    <property type="evidence" value="ECO:0007669"/>
    <property type="project" value="UniProtKB-UniRule"/>
</dbReference>
<reference evidence="21" key="1">
    <citation type="submission" date="2018-08" db="EMBL/GenBank/DDBJ databases">
        <authorList>
            <person name="Cornetti L."/>
        </authorList>
    </citation>
    <scope>NUCLEOTIDE SEQUENCE</scope>
    <source>
        <strain evidence="21">OM-SAIQ-clone2</strain>
    </source>
</reference>
<evidence type="ECO:0000256" key="6">
    <source>
        <dbReference type="ARBA" id="ARBA00022824"/>
    </source>
</evidence>
<evidence type="ECO:0000256" key="17">
    <source>
        <dbReference type="SAM" id="MobiDB-lite"/>
    </source>
</evidence>
<comment type="function">
    <text evidence="16">Cleaves the distal alpha 1,2-linked glucose residue from the Glc(3)Man(9)GlcNAc(2) oligosaccharide precursor.</text>
</comment>
<name>A0A4Y7NLH6_9CRUS</name>
<evidence type="ECO:0000256" key="12">
    <source>
        <dbReference type="ARBA" id="ARBA00038888"/>
    </source>
</evidence>
<evidence type="ECO:0000256" key="10">
    <source>
        <dbReference type="ARBA" id="ARBA00023180"/>
    </source>
</evidence>
<keyword evidence="6 16" id="KW-0256">Endoplasmic reticulum</keyword>
<evidence type="ECO:0000259" key="20">
    <source>
        <dbReference type="Pfam" id="PF16923"/>
    </source>
</evidence>
<keyword evidence="8" id="KW-1133">Transmembrane helix</keyword>
<evidence type="ECO:0000256" key="15">
    <source>
        <dbReference type="ARBA" id="ARBA00073940"/>
    </source>
</evidence>
<dbReference type="PANTHER" id="PTHR10412:SF11">
    <property type="entry name" value="MANNOSYL-OLIGOSACCHARIDE GLUCOSIDASE"/>
    <property type="match status" value="1"/>
</dbReference>
<dbReference type="InterPro" id="IPR001107">
    <property type="entry name" value="Band_7"/>
</dbReference>
<dbReference type="Pfam" id="PF16923">
    <property type="entry name" value="Glyco_hydro_63N"/>
    <property type="match status" value="1"/>
</dbReference>
<accession>A0A4Y7NLH6</accession>
<evidence type="ECO:0000256" key="16">
    <source>
        <dbReference type="RuleBase" id="RU368089"/>
    </source>
</evidence>
<dbReference type="GO" id="GO:0005789">
    <property type="term" value="C:endoplasmic reticulum membrane"/>
    <property type="evidence" value="ECO:0007669"/>
    <property type="project" value="UniProtKB-SubCell"/>
</dbReference>
<dbReference type="EMBL" id="LR024499">
    <property type="protein sequence ID" value="SVE94118.1"/>
    <property type="molecule type" value="mRNA"/>
</dbReference>
<comment type="pathway">
    <text evidence="2">Glycan metabolism; N-glycan degradation.</text>
</comment>
<dbReference type="Pfam" id="PF03200">
    <property type="entry name" value="Glyco_hydro_63"/>
    <property type="match status" value="1"/>
</dbReference>
<dbReference type="InterPro" id="IPR031335">
    <property type="entry name" value="Glyco_hydro_63_C"/>
</dbReference>
<keyword evidence="7" id="KW-0735">Signal-anchor</keyword>
<evidence type="ECO:0000256" key="1">
    <source>
        <dbReference type="ARBA" id="ARBA00004648"/>
    </source>
</evidence>
<feature type="domain" description="Glycosyl hydrolase family 63 C-terminal" evidence="19">
    <location>
        <begin position="577"/>
        <end position="1060"/>
    </location>
</feature>
<sequence length="1063" mass="122293">MLYFDRIEVVNILSSASVYDIVKNYTADYDRSLIYNKIHHELNQFCSVHTLQEVYIDLFDQIDENLKTALQADLNILAPGLQIHGVRVTKPKIPEAIRKNYELVEAEKTKLLIAREYQKVVEKDAETERKKAVIEAEKEAQVAKINFEQKVMEKESIKTMSIIEDEIVTNRQKSRADADYYSLERQAKANELLLTREYLELKRYESITANTKLYFGTNIPTLFMNSDQQLSGASDLKKNKPKVLKSSEHSSHSKSGVSKTSGGKFSIGSVYSSFGVVAIGVVSWFVYQGYLETRVNSPLVESKVVFPTSHDFPERYWGSFRPGVYFGMKTREPQSLLAGLMWFMPDIAASGGNFNLRHLCDQGDNLEQYGWREHDGKNFGVQVITDKFIQLETTFVTKLGGNHGGDWTARIQVEPRMKELVGQQVTLFFYLTLDDNGRGLFQPIRMIDNMDTSGMNPNESVKFLGLSAVHGHTEKLGDFRVSFHHSNERSVVHTAYLSTSVASPHLVKDALQSGLRLMEDKKSKERHISLAGVLFPKEDTQRQPNLVVHQVTAKLPFQLEVVYESNSFADRGVMLRGEVYNALLHKYRKDFRMQFESKFHLMEKGYSEEEQEFAMAAMSNLVGGIGYFYGSSKVISMHNKEPVPYWNAPLYTAVPSRSFFPRGFLWDEGFHNLIISQWDREISFDIMAHWFDLMNVEGWIPREQILGSEARARVPDEFVVQKNNQGNPPTFFLVLDAMFKNRPVRDISTLELEQLNRLWPRLVSWYNWFNTSLHGPEPGSYYWRGRDTASPRELNPKSLSSGLDDYPRASHPTPDERHLDLRCWITLSAKVMASIADIIGRDGRKYREAFVFLSDNELLNKQHWSSNTNRYADYGLHSTNVTLRRPKGNPGQPKPDKIRVVLEEPSHRFVDDTFGYVSLFPLIIEIIQPDSHQLGQVLQDLRNPNLLWTKYGLRSLAKTSPMYNKRNTEHDPPYWRGPIWININYLVVRALHNYSKIEGPHQARATLLYNELRENIITNILREYQKTGYIWEQYNDVTGAGQGCRPFTGWSTLVLLLMSETYV</sequence>
<keyword evidence="5 16" id="KW-0378">Hydrolase</keyword>
<feature type="domain" description="Glycosyl hydrolase family 63 N-terminal" evidence="20">
    <location>
        <begin position="316"/>
        <end position="522"/>
    </location>
</feature>
<evidence type="ECO:0000313" key="21">
    <source>
        <dbReference type="EMBL" id="SVE94118.1"/>
    </source>
</evidence>
<dbReference type="FunFam" id="2.70.98.110:FF:000001">
    <property type="entry name" value="Mannosyl-oligosaccharide glucosidase"/>
    <property type="match status" value="1"/>
</dbReference>
<evidence type="ECO:0000259" key="18">
    <source>
        <dbReference type="Pfam" id="PF01145"/>
    </source>
</evidence>
<gene>
    <name evidence="21" type="primary">EOG090X02G1</name>
</gene>
<dbReference type="PANTHER" id="PTHR10412">
    <property type="entry name" value="MANNOSYL-OLIGOSACCHARIDE GLUCOSIDASE"/>
    <property type="match status" value="1"/>
</dbReference>
<comment type="catalytic activity">
    <reaction evidence="13">
        <text>N(4)-(alpha-D-Glc-(1-&gt;2)-alpha-D-Glc-(1-&gt;3)-alpha-D-Glc-(1-&gt;3)-alpha-D-Man-(1-&gt;2)-alpha-D-Man-(1-&gt;2)-alpha-D-Man-(1-&gt;3)-[alpha-D-Man-(1-&gt;2)-alpha-D-Man-(1-&gt;3)-[alpha-D-Man-(1-&gt;2)-alpha-D-Man-(1-&gt;6)]-alpha-D-Man-(1-&gt;6)]-beta-D-Man-(1-&gt;4)-beta-D-GlcNAc-(1-&gt;4)-beta-D-GlcNAc)-L-asparaginyl-[protein] + H2O = N(4)-(alpha-D-Glc-(1-&gt;3)-alpha-D-Glc-(1-&gt;3)-alpha-D-Man-(1-&gt;2)-alpha-D-Man-(1-&gt;2)-alpha-D-Man-(1-&gt;3)-[alpha-D-Man-(1-&gt;2)-alpha-D-Man-(1-&gt;3)-[alpha-D-Man-(1-&gt;2)-alpha-D-Man-(1-&gt;6)]-alpha-D-Man-(1-&gt;6)]-beta-D-Man-(1-&gt;4)-beta-D-GlcNAc-(1-&gt;4)-beta-D-GlcNAc)-L-asparaginyl-[protein] + beta-D-glucose</text>
        <dbReference type="Rhea" id="RHEA:55988"/>
        <dbReference type="Rhea" id="RHEA-COMP:12806"/>
        <dbReference type="Rhea" id="RHEA-COMP:14355"/>
        <dbReference type="ChEBI" id="CHEBI:15377"/>
        <dbReference type="ChEBI" id="CHEBI:15903"/>
        <dbReference type="ChEBI" id="CHEBI:59082"/>
        <dbReference type="ChEBI" id="CHEBI:132537"/>
        <dbReference type="EC" id="3.2.1.106"/>
    </reaction>
    <physiologicalReaction direction="left-to-right" evidence="13">
        <dbReference type="Rhea" id="RHEA:55989"/>
    </physiologicalReaction>
</comment>
<evidence type="ECO:0000256" key="3">
    <source>
        <dbReference type="ARBA" id="ARBA00010833"/>
    </source>
</evidence>
<comment type="subcellular location">
    <subcellularLocation>
        <location evidence="1 16">Endoplasmic reticulum membrane</location>
        <topology evidence="1 16">Single-pass type II membrane protein</topology>
    </subcellularLocation>
</comment>
<evidence type="ECO:0000256" key="11">
    <source>
        <dbReference type="ARBA" id="ARBA00023295"/>
    </source>
</evidence>
<evidence type="ECO:0000256" key="5">
    <source>
        <dbReference type="ARBA" id="ARBA00022801"/>
    </source>
</evidence>
<organism evidence="21">
    <name type="scientific">Simocephalus serrulatus</name>
    <dbReference type="NCBI Taxonomy" id="117539"/>
    <lineage>
        <taxon>Eukaryota</taxon>
        <taxon>Metazoa</taxon>
        <taxon>Ecdysozoa</taxon>
        <taxon>Arthropoda</taxon>
        <taxon>Crustacea</taxon>
        <taxon>Branchiopoda</taxon>
        <taxon>Diplostraca</taxon>
        <taxon>Cladocera</taxon>
        <taxon>Anomopoda</taxon>
        <taxon>Daphniidae</taxon>
        <taxon>Simocephalus</taxon>
    </lineage>
</organism>